<organism evidence="1 2">
    <name type="scientific">Vibrio tubiashii ATCC 19109</name>
    <dbReference type="NCBI Taxonomy" id="1051646"/>
    <lineage>
        <taxon>Bacteria</taxon>
        <taxon>Pseudomonadati</taxon>
        <taxon>Pseudomonadota</taxon>
        <taxon>Gammaproteobacteria</taxon>
        <taxon>Vibrionales</taxon>
        <taxon>Vibrionaceae</taxon>
        <taxon>Vibrio</taxon>
        <taxon>Vibrio oreintalis group</taxon>
    </lineage>
</organism>
<gene>
    <name evidence="1" type="ORF">VITU9109_19010</name>
</gene>
<evidence type="ECO:0000313" key="2">
    <source>
        <dbReference type="Proteomes" id="UP000003836"/>
    </source>
</evidence>
<proteinExistence type="predicted"/>
<protein>
    <submittedName>
        <fullName evidence="1">Uncharacterized protein</fullName>
    </submittedName>
</protein>
<sequence length="56" mass="6561">MRRWYLGLVPVLLFGSMYAYAASQRKRKFDDYSLKNFPDSSPEPIPNLSKLIDHIN</sequence>
<evidence type="ECO:0000313" key="1">
    <source>
        <dbReference type="EMBL" id="EGU59074.1"/>
    </source>
</evidence>
<dbReference type="RefSeq" id="WP_004742741.1">
    <property type="nucleotide sequence ID" value="NZ_AFWI01000002.1"/>
</dbReference>
<dbReference type="EMBL" id="AFWI01000002">
    <property type="protein sequence ID" value="EGU59074.1"/>
    <property type="molecule type" value="Genomic_DNA"/>
</dbReference>
<reference evidence="1 2" key="1">
    <citation type="journal article" date="2012" name="Int. J. Syst. Evol. Microbiol.">
        <title>Vibrio caribbeanicus sp. nov., isolated from the marine sponge Scleritoderma cyanea.</title>
        <authorList>
            <person name="Hoffmann M."/>
            <person name="Monday S.R."/>
            <person name="Allard M.W."/>
            <person name="Strain E.A."/>
            <person name="Whittaker P."/>
            <person name="Naum M."/>
            <person name="McCarthy P.J."/>
            <person name="Lopez J.V."/>
            <person name="Fischer M."/>
            <person name="Brown E.W."/>
        </authorList>
    </citation>
    <scope>NUCLEOTIDE SEQUENCE [LARGE SCALE GENOMIC DNA]</scope>
    <source>
        <strain evidence="1 2">ATCC 19109</strain>
    </source>
</reference>
<accession>A0ABN0DLV5</accession>
<dbReference type="Proteomes" id="UP000003836">
    <property type="component" value="Unassembled WGS sequence"/>
</dbReference>
<name>A0ABN0DLV5_9VIBR</name>
<dbReference type="GeneID" id="42478851"/>
<keyword evidence="2" id="KW-1185">Reference proteome</keyword>
<comment type="caution">
    <text evidence="1">The sequence shown here is derived from an EMBL/GenBank/DDBJ whole genome shotgun (WGS) entry which is preliminary data.</text>
</comment>